<dbReference type="Gene3D" id="3.40.50.2000">
    <property type="entry name" value="Glycogen Phosphorylase B"/>
    <property type="match status" value="1"/>
</dbReference>
<keyword evidence="3" id="KW-1185">Reference proteome</keyword>
<evidence type="ECO:0000313" key="3">
    <source>
        <dbReference type="Proteomes" id="UP000825051"/>
    </source>
</evidence>
<evidence type="ECO:0000259" key="1">
    <source>
        <dbReference type="Pfam" id="PF13579"/>
    </source>
</evidence>
<evidence type="ECO:0000313" key="2">
    <source>
        <dbReference type="EMBL" id="QYM80479.1"/>
    </source>
</evidence>
<gene>
    <name evidence="2" type="ORF">K0B96_07695</name>
</gene>
<dbReference type="GO" id="GO:0016757">
    <property type="term" value="F:glycosyltransferase activity"/>
    <property type="evidence" value="ECO:0007669"/>
    <property type="project" value="UniProtKB-ARBA"/>
</dbReference>
<reference evidence="2" key="1">
    <citation type="submission" date="2021-08" db="EMBL/GenBank/DDBJ databases">
        <title>Genome of a novel bacterium of the phylum Verrucomicrobia, Oleiharenicola sp. KSB-15.</title>
        <authorList>
            <person name="Chung J.-H."/>
            <person name="Ahn J.-H."/>
            <person name="Yoon Y."/>
            <person name="Kim D.-Y."/>
            <person name="An S.-H."/>
            <person name="Park I."/>
            <person name="Yeon J."/>
        </authorList>
    </citation>
    <scope>NUCLEOTIDE SEQUENCE</scope>
    <source>
        <strain evidence="2">KSB-15</strain>
    </source>
</reference>
<proteinExistence type="predicted"/>
<dbReference type="Pfam" id="PF13579">
    <property type="entry name" value="Glyco_trans_4_4"/>
    <property type="match status" value="1"/>
</dbReference>
<organism evidence="2 3">
    <name type="scientific">Horticoccus luteus</name>
    <dbReference type="NCBI Taxonomy" id="2862869"/>
    <lineage>
        <taxon>Bacteria</taxon>
        <taxon>Pseudomonadati</taxon>
        <taxon>Verrucomicrobiota</taxon>
        <taxon>Opitutia</taxon>
        <taxon>Opitutales</taxon>
        <taxon>Opitutaceae</taxon>
        <taxon>Horticoccus</taxon>
    </lineage>
</organism>
<dbReference type="InterPro" id="IPR028098">
    <property type="entry name" value="Glyco_trans_4-like_N"/>
</dbReference>
<feature type="domain" description="Glycosyltransferase subfamily 4-like N-terminal" evidence="1">
    <location>
        <begin position="21"/>
        <end position="195"/>
    </location>
</feature>
<dbReference type="EMBL" id="CP080507">
    <property type="protein sequence ID" value="QYM80479.1"/>
    <property type="molecule type" value="Genomic_DNA"/>
</dbReference>
<dbReference type="KEGG" id="ole:K0B96_07695"/>
<dbReference type="AlphaFoldDB" id="A0A8F9TZ06"/>
<dbReference type="SUPFAM" id="SSF53756">
    <property type="entry name" value="UDP-Glycosyltransferase/glycogen phosphorylase"/>
    <property type="match status" value="1"/>
</dbReference>
<sequence>MRRVLIVSPHFPPVNAPDMQRVRMSVSHYRALGWEPVILCVAPTHVDATHEDELAATMPTDLEVHRCGAWSRSWTKYIGLGTLGLRCWLPLYLAGRRILRRSRIDLVFLSNTQFVTFSAARLWQQEFGVPYLFDLQDPWRTDHYQQAGARRPPGGWKYLLARAMAWALEEFSFSGASAAMSVSGSYFQSLHQRYVWSRCLRSSVIGFGVSEQDFVAARTLTSVERLHDGHRKLIHLVNTGAAGPIMPHALNALLTALASFRATAPDLAAQLRLHFIGTSYVARGQGKEVVMPVARHFGVADLVHEVPHRIGHLESLALQLQADGLLLLGSSDPAYSPSKTFPYFLSRRPMLAVTFEGSQLSSLLNKMGGAFEVSLSGGGVDRSAVHAIEGFFRLALEGFPPARLPLRREAYFAAHYRTEVLATRQTELFHACLQCPASRVRLTV</sequence>
<accession>A0A8F9TZ06</accession>
<protein>
    <recommendedName>
        <fullName evidence="1">Glycosyltransferase subfamily 4-like N-terminal domain-containing protein</fullName>
    </recommendedName>
</protein>
<dbReference type="RefSeq" id="WP_220165726.1">
    <property type="nucleotide sequence ID" value="NZ_CP080507.1"/>
</dbReference>
<name>A0A8F9TZ06_9BACT</name>
<dbReference type="Proteomes" id="UP000825051">
    <property type="component" value="Chromosome"/>
</dbReference>